<name>A0A820Z987_9BILA</name>
<evidence type="ECO:0000256" key="1">
    <source>
        <dbReference type="SAM" id="MobiDB-lite"/>
    </source>
</evidence>
<organism evidence="2 3">
    <name type="scientific">Rotaria magnacalcarata</name>
    <dbReference type="NCBI Taxonomy" id="392030"/>
    <lineage>
        <taxon>Eukaryota</taxon>
        <taxon>Metazoa</taxon>
        <taxon>Spiralia</taxon>
        <taxon>Gnathifera</taxon>
        <taxon>Rotifera</taxon>
        <taxon>Eurotatoria</taxon>
        <taxon>Bdelloidea</taxon>
        <taxon>Philodinida</taxon>
        <taxon>Philodinidae</taxon>
        <taxon>Rotaria</taxon>
    </lineage>
</organism>
<feature type="region of interest" description="Disordered" evidence="1">
    <location>
        <begin position="14"/>
        <end position="53"/>
    </location>
</feature>
<feature type="non-terminal residue" evidence="2">
    <location>
        <position position="1"/>
    </location>
</feature>
<dbReference type="AlphaFoldDB" id="A0A820Z987"/>
<evidence type="ECO:0000313" key="2">
    <source>
        <dbReference type="EMBL" id="CAF4561820.1"/>
    </source>
</evidence>
<proteinExistence type="predicted"/>
<sequence>MFYPTCFVYKVVSNEESPSNNENTSTNKKPNSSTSKKPTPTTATNAPLDATANKNKLDSSFIKKFANNLLVTAQRNNCTDLEKKEDNKHTDICAAIGDPANPHLCRCNQTLPNNHP</sequence>
<reference evidence="2" key="1">
    <citation type="submission" date="2021-02" db="EMBL/GenBank/DDBJ databases">
        <authorList>
            <person name="Nowell W R."/>
        </authorList>
    </citation>
    <scope>NUCLEOTIDE SEQUENCE</scope>
</reference>
<dbReference type="Proteomes" id="UP000663866">
    <property type="component" value="Unassembled WGS sequence"/>
</dbReference>
<protein>
    <submittedName>
        <fullName evidence="2">Uncharacterized protein</fullName>
    </submittedName>
</protein>
<keyword evidence="3" id="KW-1185">Reference proteome</keyword>
<comment type="caution">
    <text evidence="2">The sequence shown here is derived from an EMBL/GenBank/DDBJ whole genome shotgun (WGS) entry which is preliminary data.</text>
</comment>
<accession>A0A820Z987</accession>
<evidence type="ECO:0000313" key="3">
    <source>
        <dbReference type="Proteomes" id="UP000663866"/>
    </source>
</evidence>
<feature type="compositionally biased region" description="Low complexity" evidence="1">
    <location>
        <begin position="14"/>
        <end position="47"/>
    </location>
</feature>
<gene>
    <name evidence="2" type="ORF">OVN521_LOCUS43673</name>
</gene>
<dbReference type="EMBL" id="CAJOBG010063395">
    <property type="protein sequence ID" value="CAF4561820.1"/>
    <property type="molecule type" value="Genomic_DNA"/>
</dbReference>